<reference evidence="3" key="2">
    <citation type="journal article" date="2022" name="Microbiol. Resour. Announc.">
        <title>Metagenome Sequencing to Explore Phylogenomics of Terrestrial Cyanobacteria.</title>
        <authorList>
            <person name="Ward R.D."/>
            <person name="Stajich J.E."/>
            <person name="Johansen J.R."/>
            <person name="Huntemann M."/>
            <person name="Clum A."/>
            <person name="Foster B."/>
            <person name="Foster B."/>
            <person name="Roux S."/>
            <person name="Palaniappan K."/>
            <person name="Varghese N."/>
            <person name="Mukherjee S."/>
            <person name="Reddy T.B.K."/>
            <person name="Daum C."/>
            <person name="Copeland A."/>
            <person name="Chen I.A."/>
            <person name="Ivanova N.N."/>
            <person name="Kyrpides N.C."/>
            <person name="Shapiro N."/>
            <person name="Eloe-Fadrosh E.A."/>
            <person name="Pietrasiak N."/>
        </authorList>
    </citation>
    <scope>NUCLEOTIDE SEQUENCE</scope>
    <source>
        <strain evidence="3">JT2-VF2</strain>
    </source>
</reference>
<sequence length="928" mass="103029">MKQQRFFKSLAQQLTHWRRRYKVIRRKGQLLRSVSSQSSKSHYGRLQRAVLNHILVYVSKTNDKGGHQKQGIALSSMAKSVKNQKQMNAIGLGWVYEKRSSVILAIAVVSLTGVIGDKLYNQPMLKVGAVAPQTIKAPYTASIEDQKKTEAQRKAASKNSLPMLMVDVQINEHIEQNLRQLLDEGDEIRAIAGPFPFFDTLILSVSSQHYLRACTETEWQNLLVVLDKTKKQKLGTLLPTHKSSFRREQRVAKQYAPAQAHQLPSTFLQSGFHSTGLALSGWEGINTPVLQPWNLSIQQPAEKAEPVTVSPTIDFVQALAELETYRITTSEQNLSSLIARIFQARQKYAKAKAKLLQLEAARSETVYEDTILLGLSDVDWARTQTGIRQSAARIITQGIPYGLPPNLLHDAVSLQVRTLVTQDAEPLAIKVLLAVLQPNLKKDEEQTKQKAQQAADGVPPAMVEVQQGQVIVAKGEMITPWNFEVLEQYHLNRREINWPNLVKLAGIVTTAIGIYVFVERRIKIQLRQRDRLLVLLLTLSTPGMLTIGVLHTTWSAVGLLLGSFYGPTLGLTVVGLLLLVLPISLEISKITVLTGAVGGIVGSCIAKRLRSREELALLGLAIASTQGGVYLILSFIVGTAFGSAWYIVLQEAGLFALSGLAWSIVALGLSPYLEKLFDLVTPIRLAELANPNRPLLKRLATETPGTFQHTLFVATLAEAAAKRLGCDVELVRAGTLYHDIGKMHDPLGFIENQMGGPNKHDTEINNPWKSAEIIKKHVSEGLVMARKHLLPTAIQAFIPEHQGTMLIAYFYHQAQQMAQADPSLKVDEADFRYDGPIPQSRETGILMLADSCEAALRTLKDATTEQALTMVNNILRARWQDDQLIDSGLTRDEISEIAQIFVQVWQQFHHKRIAYPKLKASNETFAKG</sequence>
<organism evidence="3 4">
    <name type="scientific">Mojavia pulchra JT2-VF2</name>
    <dbReference type="NCBI Taxonomy" id="287848"/>
    <lineage>
        <taxon>Bacteria</taxon>
        <taxon>Bacillati</taxon>
        <taxon>Cyanobacteriota</taxon>
        <taxon>Cyanophyceae</taxon>
        <taxon>Nostocales</taxon>
        <taxon>Nostocaceae</taxon>
    </lineage>
</organism>
<dbReference type="InterPro" id="IPR003607">
    <property type="entry name" value="HD/PDEase_dom"/>
</dbReference>
<dbReference type="CDD" id="cd00077">
    <property type="entry name" value="HDc"/>
    <property type="match status" value="1"/>
</dbReference>
<dbReference type="Pfam" id="PF01966">
    <property type="entry name" value="HD"/>
    <property type="match status" value="1"/>
</dbReference>
<evidence type="ECO:0000313" key="4">
    <source>
        <dbReference type="Proteomes" id="UP000715781"/>
    </source>
</evidence>
<name>A0A951UIB4_9NOST</name>
<dbReference type="PANTHER" id="PTHR36442:SF1">
    <property type="entry name" value="CYCLIC-DI-AMP PHOSPHODIESTERASE PGPH"/>
    <property type="match status" value="1"/>
</dbReference>
<evidence type="ECO:0000313" key="3">
    <source>
        <dbReference type="EMBL" id="MBW4563135.1"/>
    </source>
</evidence>
<feature type="transmembrane region" description="Helical" evidence="1">
    <location>
        <begin position="530"/>
        <end position="550"/>
    </location>
</feature>
<protein>
    <submittedName>
        <fullName evidence="3">HD family phosphohydrolase</fullName>
    </submittedName>
</protein>
<feature type="domain" description="HD/PDEase" evidence="2">
    <location>
        <begin position="702"/>
        <end position="864"/>
    </location>
</feature>
<dbReference type="Gene3D" id="1.10.3210.10">
    <property type="entry name" value="Hypothetical protein af1432"/>
    <property type="match status" value="1"/>
</dbReference>
<dbReference type="NCBIfam" id="TIGR00277">
    <property type="entry name" value="HDIG"/>
    <property type="match status" value="1"/>
</dbReference>
<dbReference type="InterPro" id="IPR011621">
    <property type="entry name" value="Metal-dep_PHydrolase_7TM_intra"/>
</dbReference>
<dbReference type="Pfam" id="PF07697">
    <property type="entry name" value="7TMR-HDED"/>
    <property type="match status" value="1"/>
</dbReference>
<keyword evidence="1" id="KW-0472">Membrane</keyword>
<accession>A0A951UIB4</accession>
<keyword evidence="1" id="KW-0812">Transmembrane</keyword>
<evidence type="ECO:0000259" key="2">
    <source>
        <dbReference type="SMART" id="SM00471"/>
    </source>
</evidence>
<reference evidence="3" key="1">
    <citation type="submission" date="2021-05" db="EMBL/GenBank/DDBJ databases">
        <authorList>
            <person name="Pietrasiak N."/>
            <person name="Ward R."/>
            <person name="Stajich J.E."/>
            <person name="Kurbessoian T."/>
        </authorList>
    </citation>
    <scope>NUCLEOTIDE SEQUENCE</scope>
    <source>
        <strain evidence="3">JT2-VF2</strain>
    </source>
</reference>
<evidence type="ECO:0000256" key="1">
    <source>
        <dbReference type="SAM" id="Phobius"/>
    </source>
</evidence>
<keyword evidence="1" id="KW-1133">Transmembrane helix</keyword>
<dbReference type="Proteomes" id="UP000715781">
    <property type="component" value="Unassembled WGS sequence"/>
</dbReference>
<feature type="transmembrane region" description="Helical" evidence="1">
    <location>
        <begin position="498"/>
        <end position="518"/>
    </location>
</feature>
<feature type="transmembrane region" description="Helical" evidence="1">
    <location>
        <begin position="556"/>
        <end position="581"/>
    </location>
</feature>
<dbReference type="InterPro" id="IPR011624">
    <property type="entry name" value="Metal-dep_PHydrolase_7TM_extra"/>
</dbReference>
<dbReference type="Pfam" id="PF07698">
    <property type="entry name" value="7TM-7TMR_HD"/>
    <property type="match status" value="1"/>
</dbReference>
<dbReference type="InterPro" id="IPR006675">
    <property type="entry name" value="HDIG_dom"/>
</dbReference>
<dbReference type="InterPro" id="IPR006674">
    <property type="entry name" value="HD_domain"/>
</dbReference>
<dbReference type="EMBL" id="JAHHHN010000011">
    <property type="protein sequence ID" value="MBW4563135.1"/>
    <property type="molecule type" value="Genomic_DNA"/>
</dbReference>
<feature type="transmembrane region" description="Helical" evidence="1">
    <location>
        <begin position="615"/>
        <end position="648"/>
    </location>
</feature>
<feature type="transmembrane region" description="Helical" evidence="1">
    <location>
        <begin position="654"/>
        <end position="673"/>
    </location>
</feature>
<dbReference type="AlphaFoldDB" id="A0A951UIB4"/>
<comment type="caution">
    <text evidence="3">The sequence shown here is derived from an EMBL/GenBank/DDBJ whole genome shotgun (WGS) entry which is preliminary data.</text>
</comment>
<dbReference type="SMART" id="SM00471">
    <property type="entry name" value="HDc"/>
    <property type="match status" value="1"/>
</dbReference>
<dbReference type="SUPFAM" id="SSF109604">
    <property type="entry name" value="HD-domain/PDEase-like"/>
    <property type="match status" value="1"/>
</dbReference>
<dbReference type="PANTHER" id="PTHR36442">
    <property type="entry name" value="CYCLIC-DI-AMP PHOSPHODIESTERASE PGPH"/>
    <property type="match status" value="1"/>
</dbReference>
<proteinExistence type="predicted"/>
<gene>
    <name evidence="3" type="ORF">KME32_18695</name>
</gene>
<dbReference type="InterPro" id="IPR052722">
    <property type="entry name" value="PgpH_phosphodiesterase"/>
</dbReference>